<evidence type="ECO:0008006" key="4">
    <source>
        <dbReference type="Google" id="ProtNLM"/>
    </source>
</evidence>
<proteinExistence type="predicted"/>
<dbReference type="InterPro" id="IPR011990">
    <property type="entry name" value="TPR-like_helical_dom_sf"/>
</dbReference>
<dbReference type="RefSeq" id="WP_008223277.1">
    <property type="nucleotide sequence ID" value="NZ_BAFK01000021.1"/>
</dbReference>
<comment type="caution">
    <text evidence="2">The sequence shown here is derived from an EMBL/GenBank/DDBJ whole genome shotgun (WGS) entry which is preliminary data.</text>
</comment>
<dbReference type="EMBL" id="BAFK01000021">
    <property type="protein sequence ID" value="GAB60060.1"/>
    <property type="molecule type" value="Genomic_DNA"/>
</dbReference>
<gene>
    <name evidence="2" type="ORF">RNAN_3074</name>
</gene>
<keyword evidence="3" id="KW-1185">Reference proteome</keyword>
<keyword evidence="1" id="KW-0732">Signal</keyword>
<dbReference type="Pfam" id="PF14559">
    <property type="entry name" value="TPR_19"/>
    <property type="match status" value="1"/>
</dbReference>
<dbReference type="Gene3D" id="1.25.40.10">
    <property type="entry name" value="Tetratricopeptide repeat domain"/>
    <property type="match status" value="2"/>
</dbReference>
<name>I1E182_9GAMM</name>
<dbReference type="Pfam" id="PF13181">
    <property type="entry name" value="TPR_8"/>
    <property type="match status" value="1"/>
</dbReference>
<evidence type="ECO:0000256" key="1">
    <source>
        <dbReference type="SAM" id="SignalP"/>
    </source>
</evidence>
<dbReference type="PROSITE" id="PS51257">
    <property type="entry name" value="PROKAR_LIPOPROTEIN"/>
    <property type="match status" value="1"/>
</dbReference>
<dbReference type="Proteomes" id="UP000004374">
    <property type="component" value="Unassembled WGS sequence"/>
</dbReference>
<evidence type="ECO:0000313" key="3">
    <source>
        <dbReference type="Proteomes" id="UP000004374"/>
    </source>
</evidence>
<dbReference type="STRING" id="562729.RNAN_3074"/>
<dbReference type="AlphaFoldDB" id="I1E182"/>
<evidence type="ECO:0000313" key="2">
    <source>
        <dbReference type="EMBL" id="GAB60060.1"/>
    </source>
</evidence>
<dbReference type="InterPro" id="IPR019734">
    <property type="entry name" value="TPR_rpt"/>
</dbReference>
<feature type="signal peptide" evidence="1">
    <location>
        <begin position="1"/>
        <end position="27"/>
    </location>
</feature>
<organism evidence="2 3">
    <name type="scientific">Rheinheimera nanhaiensis E407-8</name>
    <dbReference type="NCBI Taxonomy" id="562729"/>
    <lineage>
        <taxon>Bacteria</taxon>
        <taxon>Pseudomonadati</taxon>
        <taxon>Pseudomonadota</taxon>
        <taxon>Gammaproteobacteria</taxon>
        <taxon>Chromatiales</taxon>
        <taxon>Chromatiaceae</taxon>
        <taxon>Rheinheimera</taxon>
    </lineage>
</organism>
<dbReference type="SUPFAM" id="SSF48452">
    <property type="entry name" value="TPR-like"/>
    <property type="match status" value="1"/>
</dbReference>
<accession>I1E182</accession>
<protein>
    <recommendedName>
        <fullName evidence="4">TPR repeat-containing protein</fullName>
    </recommendedName>
</protein>
<dbReference type="SMART" id="SM00028">
    <property type="entry name" value="TPR"/>
    <property type="match status" value="2"/>
</dbReference>
<dbReference type="OrthoDB" id="255821at2"/>
<sequence>MRPINRSLTLMLAVLLAACSQTPSTTALPDTPQAPEPAQQHQVVKSPVLAPQRLTDAEQAQFSAAAALLRQGDFASAVSAFTLLQQQLPEAPGVAYNLALSQWRSGDTDSAEQTLTRLPSLQQYAPALNLAGVLARQQGRFANAEQYFSAALTADSQYAPAHKNLAFLYELYLGQLLQARYHYQQYEALSQDPAVAGWLALLDQQLAQEQTDER</sequence>
<feature type="chain" id="PRO_5003639674" description="TPR repeat-containing protein" evidence="1">
    <location>
        <begin position="28"/>
        <end position="214"/>
    </location>
</feature>
<reference evidence="2 3" key="1">
    <citation type="journal article" date="2012" name="J. Bacteriol.">
        <title>Genome Sequence of the Protease-Producing Bacterium Rheinheimera nanhaiensis E407-8T, Isolated from Deep-Sea Sediment of the South China Sea.</title>
        <authorList>
            <person name="Zhang X.-Y."/>
            <person name="Zhang Y.-J."/>
            <person name="Qin Q.-L."/>
            <person name="Xie B.-B."/>
            <person name="Chen X.-L."/>
            <person name="Zhou B.-C."/>
            <person name="Zhang Y.-Z."/>
        </authorList>
    </citation>
    <scope>NUCLEOTIDE SEQUENCE [LARGE SCALE GENOMIC DNA]</scope>
    <source>
        <strain evidence="2 3">E407-8</strain>
    </source>
</reference>